<comment type="caution">
    <text evidence="2">The sequence shown here is derived from an EMBL/GenBank/DDBJ whole genome shotgun (WGS) entry which is preliminary data.</text>
</comment>
<feature type="compositionally biased region" description="Acidic residues" evidence="1">
    <location>
        <begin position="66"/>
        <end position="76"/>
    </location>
</feature>
<reference evidence="2 3" key="1">
    <citation type="submission" date="2024-01" db="EMBL/GenBank/DDBJ databases">
        <title>The diversity of rhizobia nodulating Mimosa spp. in eleven states of Brazil covering several biomes is determined by host plant, location, and edaphic factors.</title>
        <authorList>
            <person name="Rouws L."/>
            <person name="Barauna A."/>
            <person name="Beukes C."/>
            <person name="De Faria S.M."/>
            <person name="Gross E."/>
            <person name="Dos Reis Junior F.B."/>
            <person name="Simon M."/>
            <person name="Maluk M."/>
            <person name="Odee D.W."/>
            <person name="Kenicer G."/>
            <person name="Young J.P.W."/>
            <person name="Reis V.M."/>
            <person name="Zilli J."/>
            <person name="James E.K."/>
        </authorList>
    </citation>
    <scope>NUCLEOTIDE SEQUENCE [LARGE SCALE GENOMIC DNA]</scope>
    <source>
        <strain evidence="2 3">JHI1651</strain>
    </source>
</reference>
<organism evidence="2 3">
    <name type="scientific">Paraburkholderia caribensis</name>
    <dbReference type="NCBI Taxonomy" id="75105"/>
    <lineage>
        <taxon>Bacteria</taxon>
        <taxon>Pseudomonadati</taxon>
        <taxon>Pseudomonadota</taxon>
        <taxon>Betaproteobacteria</taxon>
        <taxon>Burkholderiales</taxon>
        <taxon>Burkholderiaceae</taxon>
        <taxon>Paraburkholderia</taxon>
    </lineage>
</organism>
<dbReference type="EMBL" id="JAYLVJ010000003">
    <property type="protein sequence ID" value="MEO1753000.1"/>
    <property type="molecule type" value="Genomic_DNA"/>
</dbReference>
<name>A0ABV0DPK4_9BURK</name>
<protein>
    <submittedName>
        <fullName evidence="2">Uncharacterized protein</fullName>
    </submittedName>
</protein>
<sequence>MNLLKRYYDVHLRLQPRHFDRFCHHYPHGIDLILVKRSATGLYNRADEILDSARHKRRQHSLIQDLSDENYDQQIK</sequence>
<keyword evidence="3" id="KW-1185">Reference proteome</keyword>
<feature type="region of interest" description="Disordered" evidence="1">
    <location>
        <begin position="54"/>
        <end position="76"/>
    </location>
</feature>
<evidence type="ECO:0000256" key="1">
    <source>
        <dbReference type="SAM" id="MobiDB-lite"/>
    </source>
</evidence>
<accession>A0ABV0DPK4</accession>
<dbReference type="RefSeq" id="WP_146174394.1">
    <property type="nucleotide sequence ID" value="NZ_CP015959.1"/>
</dbReference>
<evidence type="ECO:0000313" key="2">
    <source>
        <dbReference type="EMBL" id="MEO1753000.1"/>
    </source>
</evidence>
<dbReference type="Proteomes" id="UP001462961">
    <property type="component" value="Unassembled WGS sequence"/>
</dbReference>
<gene>
    <name evidence="2" type="ORF">VOI32_03550</name>
</gene>
<evidence type="ECO:0000313" key="3">
    <source>
        <dbReference type="Proteomes" id="UP001462961"/>
    </source>
</evidence>
<proteinExistence type="predicted"/>